<dbReference type="KEGG" id="rul:UC8_18100"/>
<evidence type="ECO:0000313" key="2">
    <source>
        <dbReference type="EMBL" id="QEG39811.1"/>
    </source>
</evidence>
<keyword evidence="3" id="KW-1185">Reference proteome</keyword>
<dbReference type="OrthoDB" id="215418at2"/>
<gene>
    <name evidence="2" type="ORF">UC8_18100</name>
</gene>
<dbReference type="RefSeq" id="WP_068134224.1">
    <property type="nucleotide sequence ID" value="NZ_CP042914.1"/>
</dbReference>
<proteinExistence type="predicted"/>
<evidence type="ECO:0000259" key="1">
    <source>
        <dbReference type="Pfam" id="PF19920"/>
    </source>
</evidence>
<protein>
    <recommendedName>
        <fullName evidence="1">MoxR-vWA-beta-propeller ternary system domain-containing protein</fullName>
    </recommendedName>
</protein>
<dbReference type="AlphaFoldDB" id="A0A5B9R0R8"/>
<name>A0A5B9R0R8_9BACT</name>
<feature type="domain" description="MoxR-vWA-beta-propeller ternary system" evidence="1">
    <location>
        <begin position="6"/>
        <end position="205"/>
    </location>
</feature>
<accession>A0A5B9R0R8</accession>
<reference evidence="2 3" key="1">
    <citation type="submission" date="2019-08" db="EMBL/GenBank/DDBJ databases">
        <title>Deep-cultivation of Planctomycetes and their phenomic and genomic characterization uncovers novel biology.</title>
        <authorList>
            <person name="Wiegand S."/>
            <person name="Jogler M."/>
            <person name="Boedeker C."/>
            <person name="Pinto D."/>
            <person name="Vollmers J."/>
            <person name="Rivas-Marin E."/>
            <person name="Kohn T."/>
            <person name="Peeters S.H."/>
            <person name="Heuer A."/>
            <person name="Rast P."/>
            <person name="Oberbeckmann S."/>
            <person name="Bunk B."/>
            <person name="Jeske O."/>
            <person name="Meyerdierks A."/>
            <person name="Storesund J.E."/>
            <person name="Kallscheuer N."/>
            <person name="Luecker S."/>
            <person name="Lage O.M."/>
            <person name="Pohl T."/>
            <person name="Merkel B.J."/>
            <person name="Hornburger P."/>
            <person name="Mueller R.-W."/>
            <person name="Bruemmer F."/>
            <person name="Labrenz M."/>
            <person name="Spormann A.M."/>
            <person name="Op den Camp H."/>
            <person name="Overmann J."/>
            <person name="Amann R."/>
            <person name="Jetten M.S.M."/>
            <person name="Mascher T."/>
            <person name="Medema M.H."/>
            <person name="Devos D.P."/>
            <person name="Kaster A.-K."/>
            <person name="Ovreas L."/>
            <person name="Rohde M."/>
            <person name="Galperin M.Y."/>
            <person name="Jogler C."/>
        </authorList>
    </citation>
    <scope>NUCLEOTIDE SEQUENCE [LARGE SCALE GENOMIC DNA]</scope>
    <source>
        <strain evidence="2 3">UC8</strain>
    </source>
</reference>
<dbReference type="EMBL" id="CP042914">
    <property type="protein sequence ID" value="QEG39811.1"/>
    <property type="molecule type" value="Genomic_DNA"/>
</dbReference>
<dbReference type="Proteomes" id="UP000325286">
    <property type="component" value="Chromosome"/>
</dbReference>
<organism evidence="2 3">
    <name type="scientific">Roseimaritima ulvae</name>
    <dbReference type="NCBI Taxonomy" id="980254"/>
    <lineage>
        <taxon>Bacteria</taxon>
        <taxon>Pseudomonadati</taxon>
        <taxon>Planctomycetota</taxon>
        <taxon>Planctomycetia</taxon>
        <taxon>Pirellulales</taxon>
        <taxon>Pirellulaceae</taxon>
        <taxon>Roseimaritima</taxon>
    </lineage>
</organism>
<dbReference type="Pfam" id="PF19920">
    <property type="entry name" value="bpX4"/>
    <property type="match status" value="1"/>
</dbReference>
<evidence type="ECO:0000313" key="3">
    <source>
        <dbReference type="Proteomes" id="UP000325286"/>
    </source>
</evidence>
<dbReference type="InterPro" id="IPR045549">
    <property type="entry name" value="bpX4"/>
</dbReference>
<sequence>MSNLPLAEFAQRLLHDGHAAVPALPAILEPAAEDQQQATAILCEAERVLRAAAPDTPPALNAAAALWALRVFAWAGYTALDRNQERTTLPDELSPSQPDATHLDSHWSVDVVFRFLPELCRRAERIAPEDKLHATLQTLAAQWPMSSVGMPIDWSVESLQMVMADDSLCRILVDRVTARADKRMAADETVQKTLRDDAGAYAEQLKLQDLLD</sequence>